<protein>
    <submittedName>
        <fullName evidence="1">Uncharacterized protein</fullName>
    </submittedName>
</protein>
<dbReference type="AlphaFoldDB" id="A0A392QWM0"/>
<dbReference type="Proteomes" id="UP000265520">
    <property type="component" value="Unassembled WGS sequence"/>
</dbReference>
<organism evidence="1 2">
    <name type="scientific">Trifolium medium</name>
    <dbReference type="NCBI Taxonomy" id="97028"/>
    <lineage>
        <taxon>Eukaryota</taxon>
        <taxon>Viridiplantae</taxon>
        <taxon>Streptophyta</taxon>
        <taxon>Embryophyta</taxon>
        <taxon>Tracheophyta</taxon>
        <taxon>Spermatophyta</taxon>
        <taxon>Magnoliopsida</taxon>
        <taxon>eudicotyledons</taxon>
        <taxon>Gunneridae</taxon>
        <taxon>Pentapetalae</taxon>
        <taxon>rosids</taxon>
        <taxon>fabids</taxon>
        <taxon>Fabales</taxon>
        <taxon>Fabaceae</taxon>
        <taxon>Papilionoideae</taxon>
        <taxon>50 kb inversion clade</taxon>
        <taxon>NPAAA clade</taxon>
        <taxon>Hologalegina</taxon>
        <taxon>IRL clade</taxon>
        <taxon>Trifolieae</taxon>
        <taxon>Trifolium</taxon>
    </lineage>
</organism>
<reference evidence="1 2" key="1">
    <citation type="journal article" date="2018" name="Front. Plant Sci.">
        <title>Red Clover (Trifolium pratense) and Zigzag Clover (T. medium) - A Picture of Genomic Similarities and Differences.</title>
        <authorList>
            <person name="Dluhosova J."/>
            <person name="Istvanek J."/>
            <person name="Nedelnik J."/>
            <person name="Repkova J."/>
        </authorList>
    </citation>
    <scope>NUCLEOTIDE SEQUENCE [LARGE SCALE GENOMIC DNA]</scope>
    <source>
        <strain evidence="2">cv. 10/8</strain>
        <tissue evidence="1">Leaf</tissue>
    </source>
</reference>
<sequence>MRDSIGAKRAAACRYEKASSRAVSGSGRFIQNSGGADQSG</sequence>
<accession>A0A392QWM0</accession>
<proteinExistence type="predicted"/>
<dbReference type="EMBL" id="LXQA010164415">
    <property type="protein sequence ID" value="MCI28244.1"/>
    <property type="molecule type" value="Genomic_DNA"/>
</dbReference>
<evidence type="ECO:0000313" key="2">
    <source>
        <dbReference type="Proteomes" id="UP000265520"/>
    </source>
</evidence>
<name>A0A392QWM0_9FABA</name>
<keyword evidence="2" id="KW-1185">Reference proteome</keyword>
<evidence type="ECO:0000313" key="1">
    <source>
        <dbReference type="EMBL" id="MCI28244.1"/>
    </source>
</evidence>
<comment type="caution">
    <text evidence="1">The sequence shown here is derived from an EMBL/GenBank/DDBJ whole genome shotgun (WGS) entry which is preliminary data.</text>
</comment>